<protein>
    <submittedName>
        <fullName evidence="2">Transposase</fullName>
    </submittedName>
</protein>
<dbReference type="GO" id="GO:0006313">
    <property type="term" value="P:DNA transposition"/>
    <property type="evidence" value="ECO:0007669"/>
    <property type="project" value="InterPro"/>
</dbReference>
<dbReference type="GO" id="GO:0004803">
    <property type="term" value="F:transposase activity"/>
    <property type="evidence" value="ECO:0007669"/>
    <property type="project" value="InterPro"/>
</dbReference>
<dbReference type="GO" id="GO:0003677">
    <property type="term" value="F:DNA binding"/>
    <property type="evidence" value="ECO:0007669"/>
    <property type="project" value="InterPro"/>
</dbReference>
<keyword evidence="3" id="KW-1185">Reference proteome</keyword>
<gene>
    <name evidence="2" type="ORF">Tharo_0954</name>
</gene>
<dbReference type="AlphaFoldDB" id="A0A2R4BKP1"/>
<dbReference type="InterPro" id="IPR036515">
    <property type="entry name" value="Transposase_17_sf"/>
</dbReference>
<dbReference type="PANTHER" id="PTHR34322">
    <property type="entry name" value="TRANSPOSASE, Y1_TNP DOMAIN-CONTAINING"/>
    <property type="match status" value="1"/>
</dbReference>
<evidence type="ECO:0000313" key="2">
    <source>
        <dbReference type="EMBL" id="AVR87896.1"/>
    </source>
</evidence>
<dbReference type="SMART" id="SM01321">
    <property type="entry name" value="Y1_Tnp"/>
    <property type="match status" value="1"/>
</dbReference>
<name>A0A2R4BKP1_THAAR</name>
<dbReference type="PANTHER" id="PTHR34322:SF2">
    <property type="entry name" value="TRANSPOSASE IS200-LIKE DOMAIN-CONTAINING PROTEIN"/>
    <property type="match status" value="1"/>
</dbReference>
<dbReference type="InterPro" id="IPR002686">
    <property type="entry name" value="Transposase_17"/>
</dbReference>
<dbReference type="Gene3D" id="3.30.70.1290">
    <property type="entry name" value="Transposase IS200-like"/>
    <property type="match status" value="1"/>
</dbReference>
<dbReference type="SUPFAM" id="SSF143422">
    <property type="entry name" value="Transposase IS200-like"/>
    <property type="match status" value="1"/>
</dbReference>
<organism evidence="2 3">
    <name type="scientific">Thauera aromatica K172</name>
    <dbReference type="NCBI Taxonomy" id="44139"/>
    <lineage>
        <taxon>Bacteria</taxon>
        <taxon>Pseudomonadati</taxon>
        <taxon>Pseudomonadota</taxon>
        <taxon>Betaproteobacteria</taxon>
        <taxon>Rhodocyclales</taxon>
        <taxon>Zoogloeaceae</taxon>
        <taxon>Thauera</taxon>
    </lineage>
</organism>
<dbReference type="EMBL" id="CP028339">
    <property type="protein sequence ID" value="AVR87896.1"/>
    <property type="molecule type" value="Genomic_DNA"/>
</dbReference>
<dbReference type="Pfam" id="PF01797">
    <property type="entry name" value="Y1_Tnp"/>
    <property type="match status" value="1"/>
</dbReference>
<reference evidence="2 3" key="1">
    <citation type="submission" date="2018-03" db="EMBL/GenBank/DDBJ databases">
        <title>Complete genome sequence of Thauera aromatica, a model organism for studying aromatic compound degradation under denitrifying conditions.</title>
        <authorList>
            <person name="Lo H.-Y."/>
            <person name="Goris T."/>
            <person name="Boll M."/>
            <person name="Mueller J.A."/>
        </authorList>
    </citation>
    <scope>NUCLEOTIDE SEQUENCE [LARGE SCALE GENOMIC DNA]</scope>
    <source>
        <strain evidence="2 3">K172</strain>
    </source>
</reference>
<sequence length="79" mass="9132">MPLHLIQRGNNRQICFAADEDYRFYLDWLKQYADKTGCRIHAYVLMTNHVHLLVSSSLAGAPGELMKRNVSMTLRHRAS</sequence>
<proteinExistence type="predicted"/>
<evidence type="ECO:0000259" key="1">
    <source>
        <dbReference type="SMART" id="SM01321"/>
    </source>
</evidence>
<dbReference type="KEGG" id="tak:Tharo_0954"/>
<dbReference type="Proteomes" id="UP000241885">
    <property type="component" value="Chromosome"/>
</dbReference>
<evidence type="ECO:0000313" key="3">
    <source>
        <dbReference type="Proteomes" id="UP000241885"/>
    </source>
</evidence>
<feature type="domain" description="Transposase IS200-like" evidence="1">
    <location>
        <begin position="1"/>
        <end position="78"/>
    </location>
</feature>
<accession>A0A2R4BKP1</accession>